<organism evidence="13 14">
    <name type="scientific">Saponaria officinalis</name>
    <name type="common">Common soapwort</name>
    <name type="synonym">Lychnis saponaria</name>
    <dbReference type="NCBI Taxonomy" id="3572"/>
    <lineage>
        <taxon>Eukaryota</taxon>
        <taxon>Viridiplantae</taxon>
        <taxon>Streptophyta</taxon>
        <taxon>Embryophyta</taxon>
        <taxon>Tracheophyta</taxon>
        <taxon>Spermatophyta</taxon>
        <taxon>Magnoliopsida</taxon>
        <taxon>eudicotyledons</taxon>
        <taxon>Gunneridae</taxon>
        <taxon>Pentapetalae</taxon>
        <taxon>Caryophyllales</taxon>
        <taxon>Caryophyllaceae</taxon>
        <taxon>Caryophylleae</taxon>
        <taxon>Saponaria</taxon>
    </lineage>
</organism>
<feature type="domain" description="H15" evidence="12">
    <location>
        <begin position="127"/>
        <end position="194"/>
    </location>
</feature>
<dbReference type="GO" id="GO:0000786">
    <property type="term" value="C:nucleosome"/>
    <property type="evidence" value="ECO:0007669"/>
    <property type="project" value="InterPro"/>
</dbReference>
<dbReference type="InterPro" id="IPR001360">
    <property type="entry name" value="Glyco_hydro_1"/>
</dbReference>
<dbReference type="GO" id="GO:0005975">
    <property type="term" value="P:carbohydrate metabolic process"/>
    <property type="evidence" value="ECO:0007669"/>
    <property type="project" value="InterPro"/>
</dbReference>
<dbReference type="GO" id="GO:0003690">
    <property type="term" value="F:double-stranded DNA binding"/>
    <property type="evidence" value="ECO:0007669"/>
    <property type="project" value="UniProtKB-ARBA"/>
</dbReference>
<keyword evidence="14" id="KW-1185">Reference proteome</keyword>
<dbReference type="FunFam" id="3.20.20.80:FF:000041">
    <property type="entry name" value="Beta-glucosidase 7"/>
    <property type="match status" value="1"/>
</dbReference>
<dbReference type="Pfam" id="PF00232">
    <property type="entry name" value="Glyco_hydro_1"/>
    <property type="match status" value="1"/>
</dbReference>
<evidence type="ECO:0000256" key="8">
    <source>
        <dbReference type="ARBA" id="ARBA00023163"/>
    </source>
</evidence>
<comment type="subcellular location">
    <subcellularLocation>
        <location evidence="1">Chromosome</location>
    </subcellularLocation>
    <subcellularLocation>
        <location evidence="2">Nucleus</location>
        <location evidence="2">Nucleolus</location>
    </subcellularLocation>
</comment>
<dbReference type="InterPro" id="IPR036390">
    <property type="entry name" value="WH_DNA-bd_sf"/>
</dbReference>
<evidence type="ECO:0000256" key="2">
    <source>
        <dbReference type="ARBA" id="ARBA00004604"/>
    </source>
</evidence>
<dbReference type="InterPro" id="IPR009057">
    <property type="entry name" value="Homeodomain-like_sf"/>
</dbReference>
<dbReference type="GO" id="GO:0005730">
    <property type="term" value="C:nucleolus"/>
    <property type="evidence" value="ECO:0007669"/>
    <property type="project" value="UniProtKB-SubCell"/>
</dbReference>
<evidence type="ECO:0000313" key="14">
    <source>
        <dbReference type="Proteomes" id="UP001443914"/>
    </source>
</evidence>
<evidence type="ECO:0000256" key="1">
    <source>
        <dbReference type="ARBA" id="ARBA00004286"/>
    </source>
</evidence>
<dbReference type="PRINTS" id="PR00131">
    <property type="entry name" value="GLHYDRLASE1"/>
</dbReference>
<comment type="caution">
    <text evidence="13">The sequence shown here is derived from an EMBL/GenBank/DDBJ whole genome shotgun (WGS) entry which is preliminary data.</text>
</comment>
<evidence type="ECO:0000256" key="4">
    <source>
        <dbReference type="ARBA" id="ARBA00022454"/>
    </source>
</evidence>
<name>A0AAW1NEC4_SAPOF</name>
<dbReference type="GO" id="GO:0043565">
    <property type="term" value="F:sequence-specific DNA binding"/>
    <property type="evidence" value="ECO:0007669"/>
    <property type="project" value="UniProtKB-ARBA"/>
</dbReference>
<reference evidence="13" key="1">
    <citation type="submission" date="2024-03" db="EMBL/GenBank/DDBJ databases">
        <title>WGS assembly of Saponaria officinalis var. Norfolk2.</title>
        <authorList>
            <person name="Jenkins J."/>
            <person name="Shu S."/>
            <person name="Grimwood J."/>
            <person name="Barry K."/>
            <person name="Goodstein D."/>
            <person name="Schmutz J."/>
            <person name="Leebens-Mack J."/>
            <person name="Osbourn A."/>
        </authorList>
    </citation>
    <scope>NUCLEOTIDE SEQUENCE [LARGE SCALE GENOMIC DNA]</scope>
    <source>
        <strain evidence="13">JIC</strain>
    </source>
</reference>
<accession>A0AAW1NEC4</accession>
<evidence type="ECO:0000256" key="5">
    <source>
        <dbReference type="ARBA" id="ARBA00023015"/>
    </source>
</evidence>
<sequence>MGNPKQKWTAEVEQALKDGVAKHGNGKWKCIKKDPQFHVHLSNRANIDLKYHYLLHTHDKWRNMSTAAIQGSSTRIRTPKPKLAQDASAPAVSLQTPPILSVTPEPPINHVVKEEPAKDVPDAKICSRSNNDTTEMIFESLSLAKEQNGMDIGSIISYIEQRVTNETLQNFRKQLVAKLRRLVLQGKLEKVEGAAFEDGRTPSIFDTFAHSGRTPGNANVTVDQYHKYKEDVELMAETGLDAYRFSISWSTLIPNGRGPVNPKGLEYYNNLIDALVSKGIQPHVILVHSDAPQMLEDEYGGFISPKIIDDFVAYADVCFREFGNRVLHWTTINEANIFVIGGYDTGDSPPCRCSFPFGRNCTTGNSTTEPYLAGHHLLLAHASATRLYKEKYHGKQRGVVGFSLYAFDFIPFTNTEVDVIAAQRSYDYFIGWFMQPLVHGEYPLVMRTNAGTRLPVFTRNETELIKGSFDFIGLNYYTVFRVKDNSISLTKEPRDFMADHASTWQYINDMIPFEGHPFLNTPWGLQGVLEHFKQVYGNPPIVIHENGQISDHSGDYNTILNDQSRVEYLQAHIGALLDAVRNGSNAKGYFVWSFIDVYEIIFGTKYTFGLY</sequence>
<keyword evidence="8" id="KW-0804">Transcription</keyword>
<dbReference type="Proteomes" id="UP001443914">
    <property type="component" value="Unassembled WGS sequence"/>
</dbReference>
<evidence type="ECO:0000256" key="9">
    <source>
        <dbReference type="ARBA" id="ARBA00023242"/>
    </source>
</evidence>
<keyword evidence="7" id="KW-0238">DNA-binding</keyword>
<dbReference type="SUPFAM" id="SSF46689">
    <property type="entry name" value="Homeodomain-like"/>
    <property type="match status" value="1"/>
</dbReference>
<dbReference type="SUPFAM" id="SSF51445">
    <property type="entry name" value="(Trans)glycosidases"/>
    <property type="match status" value="1"/>
</dbReference>
<evidence type="ECO:0000256" key="11">
    <source>
        <dbReference type="RuleBase" id="RU003690"/>
    </source>
</evidence>
<evidence type="ECO:0000259" key="12">
    <source>
        <dbReference type="SMART" id="SM00526"/>
    </source>
</evidence>
<evidence type="ECO:0000256" key="6">
    <source>
        <dbReference type="ARBA" id="ARBA00023054"/>
    </source>
</evidence>
<dbReference type="SUPFAM" id="SSF46785">
    <property type="entry name" value="Winged helix' DNA-binding domain"/>
    <property type="match status" value="1"/>
</dbReference>
<dbReference type="GO" id="GO:0006334">
    <property type="term" value="P:nucleosome assembly"/>
    <property type="evidence" value="ECO:0007669"/>
    <property type="project" value="InterPro"/>
</dbReference>
<dbReference type="Gene3D" id="1.10.246.220">
    <property type="match status" value="1"/>
</dbReference>
<protein>
    <recommendedName>
        <fullName evidence="10">MYB transcription factor</fullName>
    </recommendedName>
</protein>
<evidence type="ECO:0000256" key="7">
    <source>
        <dbReference type="ARBA" id="ARBA00023125"/>
    </source>
</evidence>
<gene>
    <name evidence="13" type="ORF">RND81_01G132600</name>
</gene>
<dbReference type="SMART" id="SM00526">
    <property type="entry name" value="H15"/>
    <property type="match status" value="1"/>
</dbReference>
<evidence type="ECO:0000256" key="10">
    <source>
        <dbReference type="ARBA" id="ARBA00032813"/>
    </source>
</evidence>
<dbReference type="EMBL" id="JBDFQZ010000001">
    <property type="protein sequence ID" value="KAK9756964.1"/>
    <property type="molecule type" value="Genomic_DNA"/>
</dbReference>
<dbReference type="PANTHER" id="PTHR10353:SF29">
    <property type="entry name" value="BETA-GLUCOSIDASE 11"/>
    <property type="match status" value="1"/>
</dbReference>
<proteinExistence type="inferred from homology"/>
<keyword evidence="5" id="KW-0805">Transcription regulation</keyword>
<dbReference type="GO" id="GO:0008422">
    <property type="term" value="F:beta-glucosidase activity"/>
    <property type="evidence" value="ECO:0007669"/>
    <property type="project" value="TreeGrafter"/>
</dbReference>
<dbReference type="FunFam" id="1.10.10.60:FF:000168">
    <property type="entry name" value="Telomere repeat-binding factor 1"/>
    <property type="match status" value="1"/>
</dbReference>
<keyword evidence="6" id="KW-0175">Coiled coil</keyword>
<keyword evidence="4" id="KW-0158">Chromosome</keyword>
<dbReference type="InterPro" id="IPR005818">
    <property type="entry name" value="Histone_H1/H5_H15"/>
</dbReference>
<evidence type="ECO:0000256" key="3">
    <source>
        <dbReference type="ARBA" id="ARBA00010838"/>
    </source>
</evidence>
<dbReference type="Gene3D" id="3.20.20.80">
    <property type="entry name" value="Glycosidases"/>
    <property type="match status" value="1"/>
</dbReference>
<dbReference type="InterPro" id="IPR017853">
    <property type="entry name" value="GH"/>
</dbReference>
<dbReference type="PANTHER" id="PTHR10353">
    <property type="entry name" value="GLYCOSYL HYDROLASE"/>
    <property type="match status" value="1"/>
</dbReference>
<dbReference type="CDD" id="cd11660">
    <property type="entry name" value="SANT_TRF"/>
    <property type="match status" value="1"/>
</dbReference>
<keyword evidence="9" id="KW-0539">Nucleus</keyword>
<comment type="similarity">
    <text evidence="3 11">Belongs to the glycosyl hydrolase 1 family.</text>
</comment>
<dbReference type="AlphaFoldDB" id="A0AAW1NEC4"/>
<evidence type="ECO:0000313" key="13">
    <source>
        <dbReference type="EMBL" id="KAK9756964.1"/>
    </source>
</evidence>